<dbReference type="GO" id="GO:0005737">
    <property type="term" value="C:cytoplasm"/>
    <property type="evidence" value="ECO:0007669"/>
    <property type="project" value="TreeGrafter"/>
</dbReference>
<dbReference type="Pfam" id="PF01182">
    <property type="entry name" value="Glucosamine_iso"/>
    <property type="match status" value="1"/>
</dbReference>
<dbReference type="KEGG" id="orb:IPMB12_09120"/>
<reference evidence="3 4" key="1">
    <citation type="submission" date="2020-03" db="EMBL/GenBank/DDBJ databases">
        <title>Complete genome sequence of Orbus sp. IPMB12 (BCRC 80908).</title>
        <authorList>
            <person name="Lo W.-S."/>
            <person name="Chang T.-H."/>
            <person name="Kuo C.-H."/>
        </authorList>
    </citation>
    <scope>NUCLEOTIDE SEQUENCE [LARGE SCALE GENOMIC DNA]</scope>
    <source>
        <strain evidence="3 4">IPMB12</strain>
    </source>
</reference>
<dbReference type="Gene3D" id="3.40.50.1360">
    <property type="match status" value="1"/>
</dbReference>
<organism evidence="3 4">
    <name type="scientific">Zophobihabitans entericus</name>
    <dbReference type="NCBI Taxonomy" id="1635327"/>
    <lineage>
        <taxon>Bacteria</taxon>
        <taxon>Pseudomonadati</taxon>
        <taxon>Pseudomonadota</taxon>
        <taxon>Gammaproteobacteria</taxon>
        <taxon>Orbales</taxon>
        <taxon>Orbaceae</taxon>
        <taxon>Zophobihabitans</taxon>
    </lineage>
</organism>
<dbReference type="GO" id="GO:0006043">
    <property type="term" value="P:glucosamine catabolic process"/>
    <property type="evidence" value="ECO:0007669"/>
    <property type="project" value="TreeGrafter"/>
</dbReference>
<dbReference type="InterPro" id="IPR004547">
    <property type="entry name" value="Glucosamine6P_isomerase"/>
</dbReference>
<keyword evidence="4" id="KW-1185">Reference proteome</keyword>
<name>A0A6G9IC67_9GAMM</name>
<dbReference type="PANTHER" id="PTHR11280">
    <property type="entry name" value="GLUCOSAMINE-6-PHOSPHATE ISOMERASE"/>
    <property type="match status" value="1"/>
</dbReference>
<dbReference type="InParanoid" id="A0A6G9IC67"/>
<dbReference type="AlphaFoldDB" id="A0A6G9IC67"/>
<dbReference type="RefSeq" id="WP_166917017.1">
    <property type="nucleotide sequence ID" value="NZ_CP050253.1"/>
</dbReference>
<dbReference type="GO" id="GO:0006046">
    <property type="term" value="P:N-acetylglucosamine catabolic process"/>
    <property type="evidence" value="ECO:0007669"/>
    <property type="project" value="TreeGrafter"/>
</dbReference>
<keyword evidence="1" id="KW-0378">Hydrolase</keyword>
<evidence type="ECO:0000259" key="2">
    <source>
        <dbReference type="Pfam" id="PF01182"/>
    </source>
</evidence>
<gene>
    <name evidence="3" type="ORF">IPMB12_09120</name>
</gene>
<dbReference type="GO" id="GO:0042802">
    <property type="term" value="F:identical protein binding"/>
    <property type="evidence" value="ECO:0007669"/>
    <property type="project" value="TreeGrafter"/>
</dbReference>
<dbReference type="SUPFAM" id="SSF100950">
    <property type="entry name" value="NagB/RpiA/CoA transferase-like"/>
    <property type="match status" value="1"/>
</dbReference>
<dbReference type="Proteomes" id="UP000501168">
    <property type="component" value="Chromosome"/>
</dbReference>
<dbReference type="CDD" id="cd01399">
    <property type="entry name" value="GlcN6P_deaminase"/>
    <property type="match status" value="1"/>
</dbReference>
<dbReference type="InterPro" id="IPR006148">
    <property type="entry name" value="Glc/Gal-6P_isomerase"/>
</dbReference>
<proteinExistence type="predicted"/>
<dbReference type="InterPro" id="IPR037171">
    <property type="entry name" value="NagB/RpiA_transferase-like"/>
</dbReference>
<feature type="domain" description="Glucosamine/galactosamine-6-phosphate isomerase" evidence="2">
    <location>
        <begin position="37"/>
        <end position="226"/>
    </location>
</feature>
<accession>A0A6G9IC67</accession>
<evidence type="ECO:0000313" key="3">
    <source>
        <dbReference type="EMBL" id="QIQ21826.1"/>
    </source>
</evidence>
<dbReference type="GO" id="GO:0004342">
    <property type="term" value="F:glucosamine-6-phosphate deaminase activity"/>
    <property type="evidence" value="ECO:0007669"/>
    <property type="project" value="InterPro"/>
</dbReference>
<evidence type="ECO:0000313" key="4">
    <source>
        <dbReference type="Proteomes" id="UP000501168"/>
    </source>
</evidence>
<sequence>MKIIYTKDYQAMSAEGFKVIKHIFDTVPNPVINTTTGASYDGIFELMVKAINDGSIKLENCVLMNLDEYISPRHASYNVYTYMHKKLYDLIKSRPKVIGLMDASVTDRQAELNRYNQILAKYPRDLQIVGLGVNGHLGANEPGTSFDSRLFFAKSDESTVQSTMLYNGLTRDEAPEGMMTLGLADIMDAKQVLVTASGKRKAEAVKGMIEGPITIDVPASILQKHPNVVVVLDEDAASLLTQRK</sequence>
<evidence type="ECO:0000256" key="1">
    <source>
        <dbReference type="ARBA" id="ARBA00022801"/>
    </source>
</evidence>
<dbReference type="GO" id="GO:0019262">
    <property type="term" value="P:N-acetylneuraminate catabolic process"/>
    <property type="evidence" value="ECO:0007669"/>
    <property type="project" value="TreeGrafter"/>
</dbReference>
<dbReference type="GO" id="GO:0005975">
    <property type="term" value="P:carbohydrate metabolic process"/>
    <property type="evidence" value="ECO:0007669"/>
    <property type="project" value="InterPro"/>
</dbReference>
<dbReference type="PANTHER" id="PTHR11280:SF5">
    <property type="entry name" value="GLUCOSAMINE-6-PHOSPHATE ISOMERASE"/>
    <property type="match status" value="1"/>
</dbReference>
<dbReference type="EMBL" id="CP050253">
    <property type="protein sequence ID" value="QIQ21826.1"/>
    <property type="molecule type" value="Genomic_DNA"/>
</dbReference>
<protein>
    <submittedName>
        <fullName evidence="3">Glucosamine-6-phosphate deaminase</fullName>
    </submittedName>
</protein>